<feature type="compositionally biased region" description="Low complexity" evidence="5">
    <location>
        <begin position="91"/>
        <end position="102"/>
    </location>
</feature>
<feature type="region of interest" description="Disordered" evidence="5">
    <location>
        <begin position="1"/>
        <end position="220"/>
    </location>
</feature>
<dbReference type="InterPro" id="IPR011989">
    <property type="entry name" value="ARM-like"/>
</dbReference>
<feature type="compositionally biased region" description="Polar residues" evidence="5">
    <location>
        <begin position="348"/>
        <end position="360"/>
    </location>
</feature>
<feature type="compositionally biased region" description="Gly residues" evidence="5">
    <location>
        <begin position="1177"/>
        <end position="1186"/>
    </location>
</feature>
<evidence type="ECO:0000256" key="3">
    <source>
        <dbReference type="PROSITE-ProRule" id="PRU00176"/>
    </source>
</evidence>
<reference evidence="8 9" key="1">
    <citation type="journal article" date="2013" name="PLoS Genet.">
        <title>The genome and development-dependent transcriptomes of Pyronema confluens: a window into fungal evolution.</title>
        <authorList>
            <person name="Traeger S."/>
            <person name="Altegoer F."/>
            <person name="Freitag M."/>
            <person name="Gabaldon T."/>
            <person name="Kempken F."/>
            <person name="Kumar A."/>
            <person name="Marcet-Houben M."/>
            <person name="Poggeler S."/>
            <person name="Stajich J.E."/>
            <person name="Nowrousian M."/>
        </authorList>
    </citation>
    <scope>NUCLEOTIDE SEQUENCE [LARGE SCALE GENOMIC DNA]</scope>
    <source>
        <strain evidence="9">CBS 100304</strain>
        <tissue evidence="8">Vegetative mycelium</tissue>
    </source>
</reference>
<accession>U4KY81</accession>
<feature type="domain" description="RRM" evidence="6">
    <location>
        <begin position="461"/>
        <end position="535"/>
    </location>
</feature>
<dbReference type="Proteomes" id="UP000018144">
    <property type="component" value="Unassembled WGS sequence"/>
</dbReference>
<dbReference type="PROSITE" id="PS50302">
    <property type="entry name" value="PUM"/>
    <property type="match status" value="2"/>
</dbReference>
<dbReference type="OMA" id="MWEISQG"/>
<keyword evidence="3" id="KW-0694">RNA-binding</keyword>
<feature type="region of interest" description="Disordered" evidence="5">
    <location>
        <begin position="333"/>
        <end position="364"/>
    </location>
</feature>
<dbReference type="InterPro" id="IPR035979">
    <property type="entry name" value="RBD_domain_sf"/>
</dbReference>
<feature type="compositionally biased region" description="Polar residues" evidence="5">
    <location>
        <begin position="567"/>
        <end position="578"/>
    </location>
</feature>
<dbReference type="Pfam" id="PF00806">
    <property type="entry name" value="PUF"/>
    <property type="match status" value="2"/>
</dbReference>
<feature type="compositionally biased region" description="Low complexity" evidence="5">
    <location>
        <begin position="1158"/>
        <end position="1175"/>
    </location>
</feature>
<dbReference type="SMART" id="SM00025">
    <property type="entry name" value="Pumilio"/>
    <property type="match status" value="6"/>
</dbReference>
<dbReference type="SMART" id="SM00360">
    <property type="entry name" value="RRM"/>
    <property type="match status" value="1"/>
</dbReference>
<dbReference type="InterPro" id="IPR033133">
    <property type="entry name" value="PUM-HD"/>
</dbReference>
<dbReference type="InterPro" id="IPR016024">
    <property type="entry name" value="ARM-type_fold"/>
</dbReference>
<feature type="compositionally biased region" description="Polar residues" evidence="5">
    <location>
        <begin position="994"/>
        <end position="1003"/>
    </location>
</feature>
<feature type="compositionally biased region" description="Polar residues" evidence="5">
    <location>
        <begin position="1"/>
        <end position="36"/>
    </location>
</feature>
<feature type="region of interest" description="Disordered" evidence="5">
    <location>
        <begin position="1158"/>
        <end position="1186"/>
    </location>
</feature>
<feature type="region of interest" description="Disordered" evidence="5">
    <location>
        <begin position="232"/>
        <end position="266"/>
    </location>
</feature>
<dbReference type="SUPFAM" id="SSF54928">
    <property type="entry name" value="RNA-binding domain, RBD"/>
    <property type="match status" value="1"/>
</dbReference>
<protein>
    <submittedName>
        <fullName evidence="8">Similar to Pumilio domain-containing protein P35G2.14 acc. no. Q9P789</fullName>
    </submittedName>
</protein>
<keyword evidence="9" id="KW-1185">Reference proteome</keyword>
<dbReference type="Gene3D" id="1.25.10.10">
    <property type="entry name" value="Leucine-rich Repeat Variant"/>
    <property type="match status" value="1"/>
</dbReference>
<feature type="region of interest" description="Disordered" evidence="5">
    <location>
        <begin position="527"/>
        <end position="586"/>
    </location>
</feature>
<evidence type="ECO:0000259" key="7">
    <source>
        <dbReference type="PROSITE" id="PS50303"/>
    </source>
</evidence>
<dbReference type="InterPro" id="IPR012677">
    <property type="entry name" value="Nucleotide-bd_a/b_plait_sf"/>
</dbReference>
<feature type="compositionally biased region" description="Low complexity" evidence="5">
    <location>
        <begin position="167"/>
        <end position="178"/>
    </location>
</feature>
<feature type="repeat" description="Pumilio" evidence="4">
    <location>
        <begin position="674"/>
        <end position="709"/>
    </location>
</feature>
<dbReference type="EMBL" id="HF935208">
    <property type="protein sequence ID" value="CCX04549.1"/>
    <property type="molecule type" value="Genomic_DNA"/>
</dbReference>
<feature type="compositionally biased region" description="Polar residues" evidence="5">
    <location>
        <begin position="198"/>
        <end position="213"/>
    </location>
</feature>
<dbReference type="InterPro" id="IPR001313">
    <property type="entry name" value="Pumilio_RNA-bd_rpt"/>
</dbReference>
<evidence type="ECO:0000313" key="9">
    <source>
        <dbReference type="Proteomes" id="UP000018144"/>
    </source>
</evidence>
<dbReference type="GO" id="GO:0003723">
    <property type="term" value="F:RNA binding"/>
    <property type="evidence" value="ECO:0007669"/>
    <property type="project" value="UniProtKB-UniRule"/>
</dbReference>
<dbReference type="STRING" id="1076935.U4KY81"/>
<organism evidence="8 9">
    <name type="scientific">Pyronema omphalodes (strain CBS 100304)</name>
    <name type="common">Pyronema confluens</name>
    <dbReference type="NCBI Taxonomy" id="1076935"/>
    <lineage>
        <taxon>Eukaryota</taxon>
        <taxon>Fungi</taxon>
        <taxon>Dikarya</taxon>
        <taxon>Ascomycota</taxon>
        <taxon>Pezizomycotina</taxon>
        <taxon>Pezizomycetes</taxon>
        <taxon>Pezizales</taxon>
        <taxon>Pyronemataceae</taxon>
        <taxon>Pyronema</taxon>
    </lineage>
</organism>
<dbReference type="InterPro" id="IPR000504">
    <property type="entry name" value="RRM_dom"/>
</dbReference>
<dbReference type="eggNOG" id="KOG4574">
    <property type="taxonomic scope" value="Eukaryota"/>
</dbReference>
<evidence type="ECO:0000256" key="5">
    <source>
        <dbReference type="SAM" id="MobiDB-lite"/>
    </source>
</evidence>
<keyword evidence="1" id="KW-0677">Repeat</keyword>
<dbReference type="AlphaFoldDB" id="U4KY81"/>
<gene>
    <name evidence="8" type="ORF">PCON_02729</name>
</gene>
<feature type="domain" description="PUM-HD" evidence="7">
    <location>
        <begin position="610"/>
        <end position="965"/>
    </location>
</feature>
<evidence type="ECO:0000313" key="8">
    <source>
        <dbReference type="EMBL" id="CCX04549.1"/>
    </source>
</evidence>
<feature type="repeat" description="Pumilio" evidence="4">
    <location>
        <begin position="747"/>
        <end position="785"/>
    </location>
</feature>
<dbReference type="Gene3D" id="3.30.70.330">
    <property type="match status" value="1"/>
</dbReference>
<feature type="compositionally biased region" description="Polar residues" evidence="5">
    <location>
        <begin position="964"/>
        <end position="975"/>
    </location>
</feature>
<dbReference type="SUPFAM" id="SSF48371">
    <property type="entry name" value="ARM repeat"/>
    <property type="match status" value="1"/>
</dbReference>
<feature type="compositionally biased region" description="Basic and acidic residues" evidence="5">
    <location>
        <begin position="976"/>
        <end position="991"/>
    </location>
</feature>
<dbReference type="FunFam" id="1.25.10.10:FF:000167">
    <property type="entry name" value="RNA binding protein Jsn1"/>
    <property type="match status" value="1"/>
</dbReference>
<dbReference type="CDD" id="cd00590">
    <property type="entry name" value="RRM_SF"/>
    <property type="match status" value="1"/>
</dbReference>
<proteinExistence type="predicted"/>
<name>U4KY81_PYROM</name>
<evidence type="ECO:0000256" key="2">
    <source>
        <dbReference type="ARBA" id="ARBA00024893"/>
    </source>
</evidence>
<dbReference type="PROSITE" id="PS50102">
    <property type="entry name" value="RRM"/>
    <property type="match status" value="1"/>
</dbReference>
<dbReference type="InterPro" id="IPR052645">
    <property type="entry name" value="Pumilio_domain_protein"/>
</dbReference>
<dbReference type="PANTHER" id="PTHR47093">
    <property type="entry name" value="PROTEIN JSN1-RELATED"/>
    <property type="match status" value="1"/>
</dbReference>
<feature type="compositionally biased region" description="Low complexity" evidence="5">
    <location>
        <begin position="535"/>
        <end position="548"/>
    </location>
</feature>
<dbReference type="Pfam" id="PF00076">
    <property type="entry name" value="RRM_1"/>
    <property type="match status" value="1"/>
</dbReference>
<comment type="function">
    <text evidence="2">RNA-binding nucleolar protein required for pre-rRNA processing. Involved in production of 18S rRNA and assembly of small ribosomal subunit.</text>
</comment>
<dbReference type="PANTHER" id="PTHR47093:SF1">
    <property type="entry name" value="PROTEIN JSN1-RELATED"/>
    <property type="match status" value="1"/>
</dbReference>
<feature type="region of interest" description="Disordered" evidence="5">
    <location>
        <begin position="955"/>
        <end position="1019"/>
    </location>
</feature>
<evidence type="ECO:0000256" key="1">
    <source>
        <dbReference type="ARBA" id="ARBA00022737"/>
    </source>
</evidence>
<dbReference type="PROSITE" id="PS50303">
    <property type="entry name" value="PUM_HD"/>
    <property type="match status" value="1"/>
</dbReference>
<dbReference type="GO" id="GO:0000288">
    <property type="term" value="P:nuclear-transcribed mRNA catabolic process, deadenylation-dependent decay"/>
    <property type="evidence" value="ECO:0007669"/>
    <property type="project" value="TreeGrafter"/>
</dbReference>
<dbReference type="OrthoDB" id="2017782at2759"/>
<sequence>MSTEYRLKSNQPISSPSSGRNTANSSPTEASSTNPSRYGVMNNAATSAGNGRLGAGSPSYEASASGRLFSKRAREIQEEEGVAPPKLGWGSPISSSSMSSSSLRDRENIIPESPPANGFADPSFTLQSNAPLENPSIFRRARAGTVPSRFSPGGLAPAPSTIQQGIPSTSRPSPASSPFHVNRSPQQSIEVPDPRDLQPSQTETKSRLRSGSLNIPPPTNYVNPFTSAAWAGGPWPTRERSQTNSGLPQIPSSPSYSSYSRDDDGSHMASKTLDYLGLVDTPQAARATLARSGGLDPLMEGQRAAAMQPFMADLHSFSNRISRGRSYSVNATEKYAADEEEEDEMYSGQHSGSVTPQGGNSAMHSATAHAMALAAYGNGGTPSRARARTAGVLDAPPVNRMKSYLATPSKLDSMTSAADLTNDYFDLHSLDMRFAQLNTLPSGGEGGLQSIDESQLEGPTRSLWLGNIPASTTTTSLIHIFQPFGTVESARVLTHKNCGFINYTTPEHAIQARIALNGKEIFPGAGPTRIGFAKPSSSGSNGTPTPNGGAYGSPSPDPTSREANGVVTMSTGDSSSGVNGDAVGNMDLELPPLDTLKGDITQIVGQFGATPEEIVKIEASILQAISYNDFEPEIPTIGEPSHTRTHDAPKLRDIRKKIDNGNCSAQEIEAIAMDMLPEVAELSSDYLGNTVVQKLFEFCSEEMKETMLTQIGPHLAEIGIHKNGTWAGQKIIDVAKTPAQMNKITDSLRPYTVALFLDQYGNYVLQCCLRFGAPFNDYIFETMLSRMWEIAQGRFGSRAMRACLESHHANKSQQRMLAAAIAIHSVQLATNTNGALLLTWFLDTCSFPNRRTVLAPRLVPHLVHLCTHKVAYLTVLKVINQKTEPEARETILEALFCSPNDATLEAILKDSQCGATLIFKVLTTPFFDEPARTEATVTIRNVLTKLKATPSQGYKRLMDEVGLSTRNQTNPTNGGSKERESSSGPNREHRVPIHQTSGNNQSAHVPRHTDNNMQAGQFYTGSPMYDPAIISSSAGQFSAPIDPQTLRALEQFNNLSLYGGAAPAAIGSPAFQFQVLSQQMANRGAPGFFQGIPGFSNPQAVPDQLRGAQGNAPPGMGNHMLQGMGVGVNPAFNPMMPQGLIPGYGYGGMNGIPMFPQQQQAQVQMQQQQQQQHHQGNNGGRRGGRR</sequence>
<evidence type="ECO:0000256" key="4">
    <source>
        <dbReference type="PROSITE-ProRule" id="PRU00317"/>
    </source>
</evidence>
<evidence type="ECO:0000259" key="6">
    <source>
        <dbReference type="PROSITE" id="PS50102"/>
    </source>
</evidence>